<feature type="transmembrane region" description="Helical" evidence="8">
    <location>
        <begin position="12"/>
        <end position="31"/>
    </location>
</feature>
<dbReference type="PANTHER" id="PTHR43829:SF9">
    <property type="entry name" value="AQUAPORIN-9"/>
    <property type="match status" value="1"/>
</dbReference>
<gene>
    <name evidence="9" type="ORF">RGB73_25235</name>
</gene>
<dbReference type="RefSeq" id="WP_310765725.1">
    <property type="nucleotide sequence ID" value="NZ_CP134050.1"/>
</dbReference>
<evidence type="ECO:0000256" key="7">
    <source>
        <dbReference type="RuleBase" id="RU000477"/>
    </source>
</evidence>
<evidence type="ECO:0000256" key="1">
    <source>
        <dbReference type="ARBA" id="ARBA00004141"/>
    </source>
</evidence>
<evidence type="ECO:0000256" key="8">
    <source>
        <dbReference type="SAM" id="Phobius"/>
    </source>
</evidence>
<dbReference type="NCBIfam" id="TIGR00861">
    <property type="entry name" value="MIP"/>
    <property type="match status" value="1"/>
</dbReference>
<dbReference type="PANTHER" id="PTHR43829">
    <property type="entry name" value="AQUAPORIN OR AQUAGLYCEROPORIN RELATED"/>
    <property type="match status" value="1"/>
</dbReference>
<evidence type="ECO:0000256" key="6">
    <source>
        <dbReference type="ARBA" id="ARBA00023136"/>
    </source>
</evidence>
<comment type="subcellular location">
    <subcellularLocation>
        <location evidence="1">Membrane</location>
        <topology evidence="1">Multi-pass membrane protein</topology>
    </subcellularLocation>
</comment>
<accession>A0ABY9T292</accession>
<dbReference type="InterPro" id="IPR022357">
    <property type="entry name" value="MIP_CS"/>
</dbReference>
<dbReference type="InterPro" id="IPR050363">
    <property type="entry name" value="MIP/Aquaporin"/>
</dbReference>
<proteinExistence type="inferred from homology"/>
<reference evidence="9 10" key="1">
    <citation type="submission" date="2023-09" db="EMBL/GenBank/DDBJ databases">
        <title>Complete Genome and Methylome dissection of Bacillus brevis NEB573 original source of BbsI restriction endonuclease.</title>
        <authorList>
            <person name="Fomenkov A."/>
            <person name="Roberts R.D."/>
        </authorList>
    </citation>
    <scope>NUCLEOTIDE SEQUENCE [LARGE SCALE GENOMIC DNA]</scope>
    <source>
        <strain evidence="9 10">NEB573</strain>
    </source>
</reference>
<dbReference type="InterPro" id="IPR023271">
    <property type="entry name" value="Aquaporin-like"/>
</dbReference>
<dbReference type="PRINTS" id="PR00783">
    <property type="entry name" value="MINTRINSICP"/>
</dbReference>
<name>A0ABY9T292_BREBE</name>
<dbReference type="EMBL" id="CP134050">
    <property type="protein sequence ID" value="WNC13952.1"/>
    <property type="molecule type" value="Genomic_DNA"/>
</dbReference>
<feature type="transmembrane region" description="Helical" evidence="8">
    <location>
        <begin position="43"/>
        <end position="62"/>
    </location>
</feature>
<protein>
    <submittedName>
        <fullName evidence="9">MIP/aquaporin family protein</fullName>
    </submittedName>
</protein>
<feature type="transmembrane region" description="Helical" evidence="8">
    <location>
        <begin position="142"/>
        <end position="164"/>
    </location>
</feature>
<comment type="similarity">
    <text evidence="2 7">Belongs to the MIP/aquaporin (TC 1.A.8) family.</text>
</comment>
<evidence type="ECO:0000256" key="2">
    <source>
        <dbReference type="ARBA" id="ARBA00006175"/>
    </source>
</evidence>
<dbReference type="Gene3D" id="1.20.1080.10">
    <property type="entry name" value="Glycerol uptake facilitator protein"/>
    <property type="match status" value="1"/>
</dbReference>
<feature type="transmembrane region" description="Helical" evidence="8">
    <location>
        <begin position="176"/>
        <end position="200"/>
    </location>
</feature>
<keyword evidence="3 7" id="KW-0813">Transport</keyword>
<sequence>MKSNRGELLGEFIGCFMLILIGAGSVASMLVNGAQYTMWDICMVWGVAITMALYMTASLSGAHLNPAVTLAMAVYRGFPWGKVAPYAIAQMAGTFCAAGVVYALYRQGFLQYEAAHGIVRGSEESQQLASVFSTYPAPYLSFLQAGLVELVITAFLVAVIFCLVDERNPFAPPKALFPIAVGGLVAVIGGAFGSLTGFAMNPARDFGPKLFTALVGWGPVALPGWSGYFWVPLLAPLLGGIIGGGLYDWFVGKYRTAENTGADGSERLETAPSSKAMES</sequence>
<dbReference type="InterPro" id="IPR000425">
    <property type="entry name" value="MIP"/>
</dbReference>
<dbReference type="PROSITE" id="PS00221">
    <property type="entry name" value="MIP"/>
    <property type="match status" value="1"/>
</dbReference>
<keyword evidence="6 8" id="KW-0472">Membrane</keyword>
<dbReference type="Pfam" id="PF00230">
    <property type="entry name" value="MIP"/>
    <property type="match status" value="1"/>
</dbReference>
<evidence type="ECO:0000256" key="3">
    <source>
        <dbReference type="ARBA" id="ARBA00022448"/>
    </source>
</evidence>
<keyword evidence="5 8" id="KW-1133">Transmembrane helix</keyword>
<organism evidence="9 10">
    <name type="scientific">Brevibacillus brevis</name>
    <name type="common">Bacillus brevis</name>
    <dbReference type="NCBI Taxonomy" id="1393"/>
    <lineage>
        <taxon>Bacteria</taxon>
        <taxon>Bacillati</taxon>
        <taxon>Bacillota</taxon>
        <taxon>Bacilli</taxon>
        <taxon>Bacillales</taxon>
        <taxon>Paenibacillaceae</taxon>
        <taxon>Brevibacillus</taxon>
    </lineage>
</organism>
<dbReference type="SUPFAM" id="SSF81338">
    <property type="entry name" value="Aquaporin-like"/>
    <property type="match status" value="1"/>
</dbReference>
<feature type="transmembrane region" description="Helical" evidence="8">
    <location>
        <begin position="227"/>
        <end position="247"/>
    </location>
</feature>
<evidence type="ECO:0000313" key="9">
    <source>
        <dbReference type="EMBL" id="WNC13952.1"/>
    </source>
</evidence>
<dbReference type="CDD" id="cd00333">
    <property type="entry name" value="MIP"/>
    <property type="match status" value="1"/>
</dbReference>
<keyword evidence="4 7" id="KW-0812">Transmembrane</keyword>
<keyword evidence="10" id="KW-1185">Reference proteome</keyword>
<evidence type="ECO:0000313" key="10">
    <source>
        <dbReference type="Proteomes" id="UP001256827"/>
    </source>
</evidence>
<feature type="transmembrane region" description="Helical" evidence="8">
    <location>
        <begin position="83"/>
        <end position="105"/>
    </location>
</feature>
<evidence type="ECO:0000256" key="4">
    <source>
        <dbReference type="ARBA" id="ARBA00022692"/>
    </source>
</evidence>
<dbReference type="Proteomes" id="UP001256827">
    <property type="component" value="Chromosome"/>
</dbReference>
<evidence type="ECO:0000256" key="5">
    <source>
        <dbReference type="ARBA" id="ARBA00022989"/>
    </source>
</evidence>